<dbReference type="Gene3D" id="3.20.20.70">
    <property type="entry name" value="Aldolase class I"/>
    <property type="match status" value="1"/>
</dbReference>
<dbReference type="EC" id="1.3.1.-" evidence="9"/>
<evidence type="ECO:0000256" key="1">
    <source>
        <dbReference type="ARBA" id="ARBA00001917"/>
    </source>
</evidence>
<keyword evidence="6 9" id="KW-0521">NADP</keyword>
<dbReference type="Proteomes" id="UP001500171">
    <property type="component" value="Unassembled WGS sequence"/>
</dbReference>
<keyword evidence="8 9" id="KW-0560">Oxidoreductase</keyword>
<evidence type="ECO:0000256" key="3">
    <source>
        <dbReference type="ARBA" id="ARBA00022630"/>
    </source>
</evidence>
<feature type="site" description="Interacts with tRNA" evidence="9">
    <location>
        <position position="279"/>
    </location>
</feature>
<comment type="similarity">
    <text evidence="10">Belongs to the dus family.</text>
</comment>
<comment type="catalytic activity">
    <reaction evidence="9">
        <text>5,6-dihydrouridine(16) in tRNA + NADP(+) = uridine(16) in tRNA + NADPH + H(+)</text>
        <dbReference type="Rhea" id="RHEA:53376"/>
        <dbReference type="Rhea" id="RHEA-COMP:13543"/>
        <dbReference type="Rhea" id="RHEA-COMP:13544"/>
        <dbReference type="ChEBI" id="CHEBI:15378"/>
        <dbReference type="ChEBI" id="CHEBI:57783"/>
        <dbReference type="ChEBI" id="CHEBI:58349"/>
        <dbReference type="ChEBI" id="CHEBI:65315"/>
        <dbReference type="ChEBI" id="CHEBI:74443"/>
    </reaction>
</comment>
<comment type="similarity">
    <text evidence="9">Belongs to the Dus family. DusC subfamily.</text>
</comment>
<feature type="binding site" evidence="9">
    <location>
        <begin position="200"/>
        <end position="202"/>
    </location>
    <ligand>
        <name>FMN</name>
        <dbReference type="ChEBI" id="CHEBI:58210"/>
    </ligand>
</feature>
<dbReference type="PANTHER" id="PTHR11082">
    <property type="entry name" value="TRNA-DIHYDROURIDINE SYNTHASE"/>
    <property type="match status" value="1"/>
</dbReference>
<organism evidence="12 13">
    <name type="scientific">Orbus sasakiae</name>
    <dbReference type="NCBI Taxonomy" id="1078475"/>
    <lineage>
        <taxon>Bacteria</taxon>
        <taxon>Pseudomonadati</taxon>
        <taxon>Pseudomonadota</taxon>
        <taxon>Gammaproteobacteria</taxon>
        <taxon>Orbales</taxon>
        <taxon>Orbaceae</taxon>
        <taxon>Orbus</taxon>
    </lineage>
</organism>
<dbReference type="PANTHER" id="PTHR11082:SF26">
    <property type="entry name" value="TRNA-DIHYDROURIDINE(16) SYNTHASE"/>
    <property type="match status" value="1"/>
</dbReference>
<evidence type="ECO:0000313" key="12">
    <source>
        <dbReference type="EMBL" id="GAA5106657.1"/>
    </source>
</evidence>
<evidence type="ECO:0000259" key="11">
    <source>
        <dbReference type="Pfam" id="PF01207"/>
    </source>
</evidence>
<feature type="site" description="Interacts with tRNA; defines subfamily-specific binding signature" evidence="9">
    <location>
        <position position="35"/>
    </location>
</feature>
<feature type="site" description="Interacts with tRNA" evidence="9">
    <location>
        <position position="95"/>
    </location>
</feature>
<keyword evidence="3 9" id="KW-0285">Flavoprotein</keyword>
<dbReference type="EMBL" id="BAABHY010000001">
    <property type="protein sequence ID" value="GAA5106657.1"/>
    <property type="molecule type" value="Genomic_DNA"/>
</dbReference>
<sequence>MRVMLAPMEGVLDGFVRELLTDINDYDLCVTEFVRVVNTLLPAKTFYRLCPELHHQGYTKSGTPVRVQLLGSSPEWVAENAVRAIELGSHGIDLNCGCPAKKVVGNDGGASLLKSPDIIYQVTQAIRKAIPKTQTLSVKVRLGWDSIAQRYEIADATQQGGANEIVVHGRTKEDGYKADKINWQAISDIRQKLTIPVIANGEIWHYQDGQNCLNITGCDSLMIGRGALNIPNLSNVIKYDAEKLDWQQVLTILKKYVQLHNPNDSGCYHVARIKQWLNYLRKEYTEAAVLFLKIRTISDSPHLTTVILNE</sequence>
<evidence type="ECO:0000256" key="5">
    <source>
        <dbReference type="ARBA" id="ARBA00022694"/>
    </source>
</evidence>
<reference evidence="13" key="1">
    <citation type="journal article" date="2019" name="Int. J. Syst. Evol. Microbiol.">
        <title>The Global Catalogue of Microorganisms (GCM) 10K type strain sequencing project: providing services to taxonomists for standard genome sequencing and annotation.</title>
        <authorList>
            <consortium name="The Broad Institute Genomics Platform"/>
            <consortium name="The Broad Institute Genome Sequencing Center for Infectious Disease"/>
            <person name="Wu L."/>
            <person name="Ma J."/>
        </authorList>
    </citation>
    <scope>NUCLEOTIDE SEQUENCE [LARGE SCALE GENOMIC DNA]</scope>
    <source>
        <strain evidence="13">JCM 18050</strain>
    </source>
</reference>
<feature type="active site" description="Proton donor" evidence="9">
    <location>
        <position position="98"/>
    </location>
</feature>
<dbReference type="Gene3D" id="1.20.225.30">
    <property type="entry name" value="Dihydrouridine synthase, C-terminal recognition domain"/>
    <property type="match status" value="1"/>
</dbReference>
<evidence type="ECO:0000256" key="4">
    <source>
        <dbReference type="ARBA" id="ARBA00022643"/>
    </source>
</evidence>
<dbReference type="RefSeq" id="WP_345488812.1">
    <property type="nucleotide sequence ID" value="NZ_BAABHY010000001.1"/>
</dbReference>
<feature type="domain" description="DUS-like FMN-binding" evidence="11">
    <location>
        <begin position="4"/>
        <end position="279"/>
    </location>
</feature>
<dbReference type="CDD" id="cd02801">
    <property type="entry name" value="DUS_like_FMN"/>
    <property type="match status" value="1"/>
</dbReference>
<comment type="cofactor">
    <cofactor evidence="1 9 10">
        <name>FMN</name>
        <dbReference type="ChEBI" id="CHEBI:58210"/>
    </cofactor>
</comment>
<dbReference type="InterPro" id="IPR032886">
    <property type="entry name" value="DusC"/>
</dbReference>
<evidence type="ECO:0000256" key="10">
    <source>
        <dbReference type="PIRNR" id="PIRNR006621"/>
    </source>
</evidence>
<evidence type="ECO:0000256" key="7">
    <source>
        <dbReference type="ARBA" id="ARBA00022884"/>
    </source>
</evidence>
<accession>A0ABP9N4D9</accession>
<proteinExistence type="inferred from homology"/>
<protein>
    <recommendedName>
        <fullName evidence="9">tRNA-dihydrouridine(16) synthase</fullName>
        <ecNumber evidence="9">1.3.1.-</ecNumber>
    </recommendedName>
    <alternativeName>
        <fullName evidence="9">U16-specific dihydrouridine synthase</fullName>
        <shortName evidence="9">U16-specific Dus</shortName>
    </alternativeName>
    <alternativeName>
        <fullName evidence="9">tRNA-dihydrouridine synthase C</fullName>
    </alternativeName>
</protein>
<comment type="caution">
    <text evidence="12">The sequence shown here is derived from an EMBL/GenBank/DDBJ whole genome shotgun (WGS) entry which is preliminary data.</text>
</comment>
<dbReference type="Pfam" id="PF01207">
    <property type="entry name" value="Dus"/>
    <property type="match status" value="1"/>
</dbReference>
<feature type="binding site" evidence="9">
    <location>
        <begin position="224"/>
        <end position="225"/>
    </location>
    <ligand>
        <name>FMN</name>
        <dbReference type="ChEBI" id="CHEBI:58210"/>
    </ligand>
</feature>
<dbReference type="InterPro" id="IPR042270">
    <property type="entry name" value="DusC_C"/>
</dbReference>
<comment type="function">
    <text evidence="9">Catalyzes the synthesis of 5,6-dihydrouridine (D), a modified base found in the D-loop of most tRNAs, via the reduction of the C5-C6 double bond in target uridines. Specifically modifies U16 in tRNAs.</text>
</comment>
<evidence type="ECO:0000256" key="8">
    <source>
        <dbReference type="ARBA" id="ARBA00023002"/>
    </source>
</evidence>
<feature type="binding site" evidence="9">
    <location>
        <position position="68"/>
    </location>
    <ligand>
        <name>FMN</name>
        <dbReference type="ChEBI" id="CHEBI:58210"/>
    </ligand>
</feature>
<keyword evidence="13" id="KW-1185">Reference proteome</keyword>
<dbReference type="SUPFAM" id="SSF51395">
    <property type="entry name" value="FMN-linked oxidoreductases"/>
    <property type="match status" value="1"/>
</dbReference>
<dbReference type="PROSITE" id="PS01136">
    <property type="entry name" value="UPF0034"/>
    <property type="match status" value="1"/>
</dbReference>
<dbReference type="NCBIfam" id="NF007838">
    <property type="entry name" value="PRK10550.1"/>
    <property type="match status" value="1"/>
</dbReference>
<keyword evidence="4 9" id="KW-0288">FMN</keyword>
<evidence type="ECO:0000256" key="6">
    <source>
        <dbReference type="ARBA" id="ARBA00022857"/>
    </source>
</evidence>
<evidence type="ECO:0000256" key="9">
    <source>
        <dbReference type="HAMAP-Rule" id="MF_02043"/>
    </source>
</evidence>
<gene>
    <name evidence="9 12" type="primary">dusC</name>
    <name evidence="12" type="ORF">GCM10023211_06740</name>
</gene>
<feature type="site" description="Interacts with tRNA; defines subfamily-specific binding signature" evidence="9">
    <location>
        <position position="274"/>
    </location>
</feature>
<dbReference type="PIRSF" id="PIRSF006621">
    <property type="entry name" value="Dus"/>
    <property type="match status" value="1"/>
</dbReference>
<dbReference type="InterPro" id="IPR001269">
    <property type="entry name" value="DUS_fam"/>
</dbReference>
<evidence type="ECO:0000313" key="13">
    <source>
        <dbReference type="Proteomes" id="UP001500171"/>
    </source>
</evidence>
<dbReference type="InterPro" id="IPR013785">
    <property type="entry name" value="Aldolase_TIM"/>
</dbReference>
<comment type="catalytic activity">
    <reaction evidence="9">
        <text>5,6-dihydrouridine(16) in tRNA + NAD(+) = uridine(16) in tRNA + NADH + H(+)</text>
        <dbReference type="Rhea" id="RHEA:53380"/>
        <dbReference type="Rhea" id="RHEA-COMP:13543"/>
        <dbReference type="Rhea" id="RHEA-COMP:13544"/>
        <dbReference type="ChEBI" id="CHEBI:15378"/>
        <dbReference type="ChEBI" id="CHEBI:57540"/>
        <dbReference type="ChEBI" id="CHEBI:57945"/>
        <dbReference type="ChEBI" id="CHEBI:65315"/>
        <dbReference type="ChEBI" id="CHEBI:74443"/>
    </reaction>
</comment>
<evidence type="ECO:0000256" key="2">
    <source>
        <dbReference type="ARBA" id="ARBA00022555"/>
    </source>
</evidence>
<keyword evidence="7 9" id="KW-0694">RNA-binding</keyword>
<feature type="binding site" evidence="9">
    <location>
        <position position="139"/>
    </location>
    <ligand>
        <name>FMN</name>
        <dbReference type="ChEBI" id="CHEBI:58210"/>
    </ligand>
</feature>
<feature type="site" description="Interacts with tRNA; defines subfamily-specific binding signature" evidence="9">
    <location>
        <position position="272"/>
    </location>
</feature>
<dbReference type="InterPro" id="IPR018517">
    <property type="entry name" value="tRNA_hU_synthase_CS"/>
</dbReference>
<name>A0ABP9N4D9_9GAMM</name>
<keyword evidence="2 9" id="KW-0820">tRNA-binding</keyword>
<feature type="site" description="Interacts with tRNA; defines subfamily-specific binding signature" evidence="9">
    <location>
        <position position="295"/>
    </location>
</feature>
<dbReference type="HAMAP" id="MF_02043">
    <property type="entry name" value="DusC_subfam"/>
    <property type="match status" value="1"/>
</dbReference>
<dbReference type="InterPro" id="IPR035587">
    <property type="entry name" value="DUS-like_FMN-bd"/>
</dbReference>
<feature type="site" description="Interacts with tRNA" evidence="9">
    <location>
        <position position="176"/>
    </location>
</feature>
<keyword evidence="5 9" id="KW-0819">tRNA processing</keyword>